<dbReference type="AlphaFoldDB" id="A0A4Y7TWT0"/>
<proteinExistence type="predicted"/>
<evidence type="ECO:0000313" key="1">
    <source>
        <dbReference type="EMBL" id="TEB38636.1"/>
    </source>
</evidence>
<protein>
    <submittedName>
        <fullName evidence="1">Uncharacterized protein</fullName>
    </submittedName>
</protein>
<sequence length="173" mass="18674">MTGLLSWFPGPLTLRRLTQNGVPASRIGSPDNVKFKTQSRITLPNPSCALKNRKRAEHTSPRAVRLLYRSQNRRIERQVRLLRGQGATGAENMSISHLPKRGCGNRNGLLQDTKKGVAGVTKCEPCMAGRTDPLPAMGLWTACSMNVGGCQLTEAAEQGCGLVCSQEVASGFP</sequence>
<gene>
    <name evidence="1" type="ORF">FA13DRAFT_388163</name>
</gene>
<dbReference type="Proteomes" id="UP000298030">
    <property type="component" value="Unassembled WGS sequence"/>
</dbReference>
<keyword evidence="2" id="KW-1185">Reference proteome</keyword>
<dbReference type="EMBL" id="QPFP01000002">
    <property type="protein sequence ID" value="TEB38636.1"/>
    <property type="molecule type" value="Genomic_DNA"/>
</dbReference>
<reference evidence="1 2" key="1">
    <citation type="journal article" date="2019" name="Nat. Ecol. Evol.">
        <title>Megaphylogeny resolves global patterns of mushroom evolution.</title>
        <authorList>
            <person name="Varga T."/>
            <person name="Krizsan K."/>
            <person name="Foldi C."/>
            <person name="Dima B."/>
            <person name="Sanchez-Garcia M."/>
            <person name="Sanchez-Ramirez S."/>
            <person name="Szollosi G.J."/>
            <person name="Szarkandi J.G."/>
            <person name="Papp V."/>
            <person name="Albert L."/>
            <person name="Andreopoulos W."/>
            <person name="Angelini C."/>
            <person name="Antonin V."/>
            <person name="Barry K.W."/>
            <person name="Bougher N.L."/>
            <person name="Buchanan P."/>
            <person name="Buyck B."/>
            <person name="Bense V."/>
            <person name="Catcheside P."/>
            <person name="Chovatia M."/>
            <person name="Cooper J."/>
            <person name="Damon W."/>
            <person name="Desjardin D."/>
            <person name="Finy P."/>
            <person name="Geml J."/>
            <person name="Haridas S."/>
            <person name="Hughes K."/>
            <person name="Justo A."/>
            <person name="Karasinski D."/>
            <person name="Kautmanova I."/>
            <person name="Kiss B."/>
            <person name="Kocsube S."/>
            <person name="Kotiranta H."/>
            <person name="LaButti K.M."/>
            <person name="Lechner B.E."/>
            <person name="Liimatainen K."/>
            <person name="Lipzen A."/>
            <person name="Lukacs Z."/>
            <person name="Mihaltcheva S."/>
            <person name="Morgado L.N."/>
            <person name="Niskanen T."/>
            <person name="Noordeloos M.E."/>
            <person name="Ohm R.A."/>
            <person name="Ortiz-Santana B."/>
            <person name="Ovrebo C."/>
            <person name="Racz N."/>
            <person name="Riley R."/>
            <person name="Savchenko A."/>
            <person name="Shiryaev A."/>
            <person name="Soop K."/>
            <person name="Spirin V."/>
            <person name="Szebenyi C."/>
            <person name="Tomsovsky M."/>
            <person name="Tulloss R.E."/>
            <person name="Uehling J."/>
            <person name="Grigoriev I.V."/>
            <person name="Vagvolgyi C."/>
            <person name="Papp T."/>
            <person name="Martin F.M."/>
            <person name="Miettinen O."/>
            <person name="Hibbett D.S."/>
            <person name="Nagy L.G."/>
        </authorList>
    </citation>
    <scope>NUCLEOTIDE SEQUENCE [LARGE SCALE GENOMIC DNA]</scope>
    <source>
        <strain evidence="1 2">FP101781</strain>
    </source>
</reference>
<name>A0A4Y7TWT0_COPMI</name>
<evidence type="ECO:0000313" key="2">
    <source>
        <dbReference type="Proteomes" id="UP000298030"/>
    </source>
</evidence>
<organism evidence="1 2">
    <name type="scientific">Coprinellus micaceus</name>
    <name type="common">Glistening ink-cap mushroom</name>
    <name type="synonym">Coprinus micaceus</name>
    <dbReference type="NCBI Taxonomy" id="71717"/>
    <lineage>
        <taxon>Eukaryota</taxon>
        <taxon>Fungi</taxon>
        <taxon>Dikarya</taxon>
        <taxon>Basidiomycota</taxon>
        <taxon>Agaricomycotina</taxon>
        <taxon>Agaricomycetes</taxon>
        <taxon>Agaricomycetidae</taxon>
        <taxon>Agaricales</taxon>
        <taxon>Agaricineae</taxon>
        <taxon>Psathyrellaceae</taxon>
        <taxon>Coprinellus</taxon>
    </lineage>
</organism>
<accession>A0A4Y7TWT0</accession>
<comment type="caution">
    <text evidence="1">The sequence shown here is derived from an EMBL/GenBank/DDBJ whole genome shotgun (WGS) entry which is preliminary data.</text>
</comment>